<evidence type="ECO:0000313" key="4">
    <source>
        <dbReference type="EMBL" id="TRZ03229.1"/>
    </source>
</evidence>
<gene>
    <name evidence="4" type="ORF">DNTS_031473</name>
</gene>
<dbReference type="EC" id="6.2.1.1" evidence="1"/>
<protein>
    <recommendedName>
        <fullName evidence="1">acetate--CoA ligase</fullName>
        <ecNumber evidence="1">6.2.1.1</ecNumber>
    </recommendedName>
</protein>
<dbReference type="PANTHER" id="PTHR24095:SF110">
    <property type="entry name" value="ACETYL-COENZYME A SYNTHETASE 2-LIKE, MITOCHONDRIAL"/>
    <property type="match status" value="1"/>
</dbReference>
<comment type="caution">
    <text evidence="4">The sequence shown here is derived from an EMBL/GenBank/DDBJ whole genome shotgun (WGS) entry which is preliminary data.</text>
</comment>
<dbReference type="SUPFAM" id="SSF56801">
    <property type="entry name" value="Acetyl-CoA synthetase-like"/>
    <property type="match status" value="1"/>
</dbReference>
<dbReference type="PANTHER" id="PTHR24095">
    <property type="entry name" value="ACETYL-COENZYME A SYNTHETASE"/>
    <property type="match status" value="1"/>
</dbReference>
<accession>A0A553RM17</accession>
<evidence type="ECO:0000259" key="3">
    <source>
        <dbReference type="Pfam" id="PF00501"/>
    </source>
</evidence>
<dbReference type="PRINTS" id="PR00154">
    <property type="entry name" value="AMPBINDING"/>
</dbReference>
<dbReference type="GO" id="GO:0006629">
    <property type="term" value="P:lipid metabolic process"/>
    <property type="evidence" value="ECO:0007669"/>
    <property type="project" value="UniProtKB-KW"/>
</dbReference>
<dbReference type="InterPro" id="IPR000873">
    <property type="entry name" value="AMP-dep_synth/lig_dom"/>
</dbReference>
<name>A0A553RM17_9TELE</name>
<keyword evidence="5" id="KW-1185">Reference proteome</keyword>
<feature type="non-terminal residue" evidence="4">
    <location>
        <position position="61"/>
    </location>
</feature>
<dbReference type="InterPro" id="IPR042099">
    <property type="entry name" value="ANL_N_sf"/>
</dbReference>
<dbReference type="GO" id="GO:0006085">
    <property type="term" value="P:acetyl-CoA biosynthetic process"/>
    <property type="evidence" value="ECO:0007669"/>
    <property type="project" value="TreeGrafter"/>
</dbReference>
<dbReference type="Gene3D" id="3.40.50.12780">
    <property type="entry name" value="N-terminal domain of ligase-like"/>
    <property type="match status" value="1"/>
</dbReference>
<evidence type="ECO:0000256" key="2">
    <source>
        <dbReference type="ARBA" id="ARBA00023098"/>
    </source>
</evidence>
<dbReference type="Proteomes" id="UP000316079">
    <property type="component" value="Unassembled WGS sequence"/>
</dbReference>
<dbReference type="Pfam" id="PF00501">
    <property type="entry name" value="AMP-binding"/>
    <property type="match status" value="1"/>
</dbReference>
<evidence type="ECO:0000313" key="5">
    <source>
        <dbReference type="Proteomes" id="UP000316079"/>
    </source>
</evidence>
<dbReference type="PROSITE" id="PS00455">
    <property type="entry name" value="AMP_BINDING"/>
    <property type="match status" value="1"/>
</dbReference>
<dbReference type="OrthoDB" id="1706066at2759"/>
<dbReference type="GO" id="GO:0005739">
    <property type="term" value="C:mitochondrion"/>
    <property type="evidence" value="ECO:0007669"/>
    <property type="project" value="TreeGrafter"/>
</dbReference>
<proteinExistence type="predicted"/>
<feature type="domain" description="AMP-dependent synthetase/ligase" evidence="3">
    <location>
        <begin position="17"/>
        <end position="56"/>
    </location>
</feature>
<dbReference type="EMBL" id="SRMA01012382">
    <property type="protein sequence ID" value="TRZ03229.1"/>
    <property type="molecule type" value="Genomic_DNA"/>
</dbReference>
<dbReference type="GO" id="GO:0003987">
    <property type="term" value="F:acetate-CoA ligase activity"/>
    <property type="evidence" value="ECO:0007669"/>
    <property type="project" value="UniProtKB-EC"/>
</dbReference>
<dbReference type="InterPro" id="IPR020459">
    <property type="entry name" value="AMP-binding"/>
</dbReference>
<keyword evidence="2" id="KW-0443">Lipid metabolism</keyword>
<evidence type="ECO:0000256" key="1">
    <source>
        <dbReference type="ARBA" id="ARBA00013275"/>
    </source>
</evidence>
<dbReference type="AlphaFoldDB" id="A0A553RM17"/>
<dbReference type="STRING" id="623744.A0A553RM17"/>
<dbReference type="InterPro" id="IPR020845">
    <property type="entry name" value="AMP-binding_CS"/>
</dbReference>
<organism evidence="4 5">
    <name type="scientific">Danionella cerebrum</name>
    <dbReference type="NCBI Taxonomy" id="2873325"/>
    <lineage>
        <taxon>Eukaryota</taxon>
        <taxon>Metazoa</taxon>
        <taxon>Chordata</taxon>
        <taxon>Craniata</taxon>
        <taxon>Vertebrata</taxon>
        <taxon>Euteleostomi</taxon>
        <taxon>Actinopterygii</taxon>
        <taxon>Neopterygii</taxon>
        <taxon>Teleostei</taxon>
        <taxon>Ostariophysi</taxon>
        <taxon>Cypriniformes</taxon>
        <taxon>Danionidae</taxon>
        <taxon>Danioninae</taxon>
        <taxon>Danionella</taxon>
    </lineage>
</organism>
<reference evidence="4 5" key="1">
    <citation type="journal article" date="2019" name="Sci. Data">
        <title>Hybrid genome assembly and annotation of Danionella translucida.</title>
        <authorList>
            <person name="Kadobianskyi M."/>
            <person name="Schulze L."/>
            <person name="Schuelke M."/>
            <person name="Judkewitz B."/>
        </authorList>
    </citation>
    <scope>NUCLEOTIDE SEQUENCE [LARGE SCALE GENOMIC DNA]</scope>
    <source>
        <strain evidence="4 5">Bolton</strain>
    </source>
</reference>
<sequence length="61" mass="6776">MSKLDVPLEEVMARQSPVCDPEPMDSEDMLFMLYTSGSTGKPKGIVHTQAGYLLYTSLTHQ</sequence>